<reference evidence="3 4" key="1">
    <citation type="submission" date="2024-06" db="EMBL/GenBank/DDBJ databases">
        <authorList>
            <person name="Li Z."/>
            <person name="Jiang Y."/>
        </authorList>
    </citation>
    <scope>NUCLEOTIDE SEQUENCE [LARGE SCALE GENOMIC DNA]</scope>
    <source>
        <strain evidence="3 4">HSW-8</strain>
    </source>
</reference>
<dbReference type="InterPro" id="IPR029058">
    <property type="entry name" value="AB_hydrolase_fold"/>
</dbReference>
<dbReference type="Gene3D" id="3.40.50.1820">
    <property type="entry name" value="alpha/beta hydrolase"/>
    <property type="match status" value="1"/>
</dbReference>
<evidence type="ECO:0000313" key="3">
    <source>
        <dbReference type="EMBL" id="MES0872681.1"/>
    </source>
</evidence>
<proteinExistence type="predicted"/>
<name>A0ABV2A777_9GAMM</name>
<organism evidence="3 4">
    <name type="scientific">Sinimarinibacterium thermocellulolyticum</name>
    <dbReference type="NCBI Taxonomy" id="3170016"/>
    <lineage>
        <taxon>Bacteria</taxon>
        <taxon>Pseudomonadati</taxon>
        <taxon>Pseudomonadota</taxon>
        <taxon>Gammaproteobacteria</taxon>
        <taxon>Nevskiales</taxon>
        <taxon>Nevskiaceae</taxon>
        <taxon>Sinimarinibacterium</taxon>
    </lineage>
</organism>
<accession>A0ABV2A777</accession>
<evidence type="ECO:0000256" key="1">
    <source>
        <dbReference type="SAM" id="MobiDB-lite"/>
    </source>
</evidence>
<keyword evidence="4" id="KW-1185">Reference proteome</keyword>
<gene>
    <name evidence="3" type="ORF">ABSH63_01465</name>
</gene>
<dbReference type="InterPro" id="IPR041127">
    <property type="entry name" value="PET_hydrolase/cutinase-like"/>
</dbReference>
<dbReference type="Proteomes" id="UP001465331">
    <property type="component" value="Unassembled WGS sequence"/>
</dbReference>
<dbReference type="Pfam" id="PF12740">
    <property type="entry name" value="PETase"/>
    <property type="match status" value="1"/>
</dbReference>
<evidence type="ECO:0000259" key="2">
    <source>
        <dbReference type="Pfam" id="PF12740"/>
    </source>
</evidence>
<evidence type="ECO:0000313" key="4">
    <source>
        <dbReference type="Proteomes" id="UP001465331"/>
    </source>
</evidence>
<dbReference type="PANTHER" id="PTHR22946">
    <property type="entry name" value="DIENELACTONE HYDROLASE DOMAIN-CONTAINING PROTEIN-RELATED"/>
    <property type="match status" value="1"/>
</dbReference>
<dbReference type="EMBL" id="JBEPIJ010000001">
    <property type="protein sequence ID" value="MES0872681.1"/>
    <property type="molecule type" value="Genomic_DNA"/>
</dbReference>
<dbReference type="SUPFAM" id="SSF53474">
    <property type="entry name" value="alpha/beta-Hydrolases"/>
    <property type="match status" value="1"/>
</dbReference>
<sequence>MHGTRLYGTLFAPADRDLSGLVLPAVVITPASGGGDESMYHWAARDLAGHGYIAVTVDPQGVGRSPGTAPAQDLNNYADATVSALDFLLSARNPLHAHVDRARLGAAGHSLSARALSWQQGEDVRLRAIVAWDNLSSTRHGDRGTPSQGGLGGALFSGELMRPNAPVAPRVPAMGQASDDPGTGASDPERKKFAYEHWRRAGIGTMQLVMRDLPHEAWAQYATQGSAADSLRLQRLAHLTRAWFDLWLREDDAALTRLTSRRVLGEDAAAVYSATFRSALYLPSLGIDCPDLFAEGCLRSD</sequence>
<comment type="caution">
    <text evidence="3">The sequence shown here is derived from an EMBL/GenBank/DDBJ whole genome shotgun (WGS) entry which is preliminary data.</text>
</comment>
<feature type="region of interest" description="Disordered" evidence="1">
    <location>
        <begin position="169"/>
        <end position="189"/>
    </location>
</feature>
<dbReference type="InterPro" id="IPR050261">
    <property type="entry name" value="FrsA_esterase"/>
</dbReference>
<protein>
    <recommendedName>
        <fullName evidence="2">PET hydrolase/cutinase-like domain-containing protein</fullName>
    </recommendedName>
</protein>
<feature type="domain" description="PET hydrolase/cutinase-like" evidence="2">
    <location>
        <begin position="8"/>
        <end position="131"/>
    </location>
</feature>